<evidence type="ECO:0000256" key="2">
    <source>
        <dbReference type="SAM" id="SignalP"/>
    </source>
</evidence>
<feature type="compositionally biased region" description="Polar residues" evidence="1">
    <location>
        <begin position="79"/>
        <end position="91"/>
    </location>
</feature>
<feature type="region of interest" description="Disordered" evidence="1">
    <location>
        <begin position="22"/>
        <end position="120"/>
    </location>
</feature>
<gene>
    <name evidence="3" type="ORF">CTA1_2925</name>
</gene>
<comment type="caution">
    <text evidence="3">The sequence shown here is derived from an EMBL/GenBank/DDBJ whole genome shotgun (WGS) entry which is preliminary data.</text>
</comment>
<sequence length="120" mass="13082">MLISLLLSGNLGMLPKALLFSGSKQQQQKQQQQQQHQGTLSRVVMLWGGPAQQTGPEREEEDVEVETQSLKHTTDQRSDGSTSVANRSAPSTGHGREARRDVRTQPPPQHGGGASSRSRD</sequence>
<feature type="chain" id="PRO_5020628852" evidence="2">
    <location>
        <begin position="20"/>
        <end position="120"/>
    </location>
</feature>
<dbReference type="AlphaFoldDB" id="A0A4U6XK93"/>
<feature type="compositionally biased region" description="Low complexity" evidence="1">
    <location>
        <begin position="24"/>
        <end position="37"/>
    </location>
</feature>
<keyword evidence="4" id="KW-1185">Reference proteome</keyword>
<keyword evidence="2" id="KW-0732">Signal</keyword>
<proteinExistence type="predicted"/>
<evidence type="ECO:0000313" key="3">
    <source>
        <dbReference type="EMBL" id="TKW54747.1"/>
    </source>
</evidence>
<name>A0A4U6XK93_9PEZI</name>
<dbReference type="Proteomes" id="UP000310108">
    <property type="component" value="Unassembled WGS sequence"/>
</dbReference>
<organism evidence="3 4">
    <name type="scientific">Colletotrichum tanaceti</name>
    <dbReference type="NCBI Taxonomy" id="1306861"/>
    <lineage>
        <taxon>Eukaryota</taxon>
        <taxon>Fungi</taxon>
        <taxon>Dikarya</taxon>
        <taxon>Ascomycota</taxon>
        <taxon>Pezizomycotina</taxon>
        <taxon>Sordariomycetes</taxon>
        <taxon>Hypocreomycetidae</taxon>
        <taxon>Glomerellales</taxon>
        <taxon>Glomerellaceae</taxon>
        <taxon>Colletotrichum</taxon>
        <taxon>Colletotrichum destructivum species complex</taxon>
    </lineage>
</organism>
<feature type="signal peptide" evidence="2">
    <location>
        <begin position="1"/>
        <end position="19"/>
    </location>
</feature>
<accession>A0A4U6XK93</accession>
<dbReference type="EMBL" id="PJEX01000124">
    <property type="protein sequence ID" value="TKW54747.1"/>
    <property type="molecule type" value="Genomic_DNA"/>
</dbReference>
<reference evidence="3 4" key="1">
    <citation type="journal article" date="2019" name="PLoS ONE">
        <title>Comparative genome analysis indicates high evolutionary potential of pathogenicity genes in Colletotrichum tanaceti.</title>
        <authorList>
            <person name="Lelwala R.V."/>
            <person name="Korhonen P.K."/>
            <person name="Young N.D."/>
            <person name="Scott J.B."/>
            <person name="Ades P.A."/>
            <person name="Gasser R.B."/>
            <person name="Taylor P.W.J."/>
        </authorList>
    </citation>
    <scope>NUCLEOTIDE SEQUENCE [LARGE SCALE GENOMIC DNA]</scope>
    <source>
        <strain evidence="3">BRIP57314</strain>
    </source>
</reference>
<feature type="compositionally biased region" description="Basic and acidic residues" evidence="1">
    <location>
        <begin position="94"/>
        <end position="103"/>
    </location>
</feature>
<protein>
    <submittedName>
        <fullName evidence="3">Uncharacterized protein</fullName>
    </submittedName>
</protein>
<evidence type="ECO:0000313" key="4">
    <source>
        <dbReference type="Proteomes" id="UP000310108"/>
    </source>
</evidence>
<evidence type="ECO:0000256" key="1">
    <source>
        <dbReference type="SAM" id="MobiDB-lite"/>
    </source>
</evidence>